<dbReference type="InterPro" id="IPR035965">
    <property type="entry name" value="PAS-like_dom_sf"/>
</dbReference>
<organism evidence="4 5">
    <name type="scientific">Rhodoferax ferrireducens</name>
    <dbReference type="NCBI Taxonomy" id="192843"/>
    <lineage>
        <taxon>Bacteria</taxon>
        <taxon>Pseudomonadati</taxon>
        <taxon>Pseudomonadota</taxon>
        <taxon>Betaproteobacteria</taxon>
        <taxon>Burkholderiales</taxon>
        <taxon>Comamonadaceae</taxon>
        <taxon>Rhodoferax</taxon>
    </lineage>
</organism>
<comment type="caution">
    <text evidence="4">The sequence shown here is derived from an EMBL/GenBank/DDBJ whole genome shotgun (WGS) entry which is preliminary data.</text>
</comment>
<dbReference type="EMBL" id="MTEI01000007">
    <property type="protein sequence ID" value="OQW87716.1"/>
    <property type="molecule type" value="Genomic_DNA"/>
</dbReference>
<dbReference type="AlphaFoldDB" id="A0A1W9KTM1"/>
<dbReference type="PROSITE" id="PS50887">
    <property type="entry name" value="GGDEF"/>
    <property type="match status" value="1"/>
</dbReference>
<dbReference type="Pfam" id="PF00989">
    <property type="entry name" value="PAS"/>
    <property type="match status" value="1"/>
</dbReference>
<dbReference type="InterPro" id="IPR032710">
    <property type="entry name" value="NTF2-like_dom_sf"/>
</dbReference>
<dbReference type="InterPro" id="IPR052163">
    <property type="entry name" value="DGC-Regulatory_Protein"/>
</dbReference>
<dbReference type="InterPro" id="IPR001610">
    <property type="entry name" value="PAC"/>
</dbReference>
<dbReference type="CDD" id="cd00130">
    <property type="entry name" value="PAS"/>
    <property type="match status" value="1"/>
</dbReference>
<dbReference type="PANTHER" id="PTHR46663">
    <property type="entry name" value="DIGUANYLATE CYCLASE DGCT-RELATED"/>
    <property type="match status" value="1"/>
</dbReference>
<dbReference type="SMART" id="SM00267">
    <property type="entry name" value="GGDEF"/>
    <property type="match status" value="1"/>
</dbReference>
<dbReference type="GO" id="GO:0006355">
    <property type="term" value="P:regulation of DNA-templated transcription"/>
    <property type="evidence" value="ECO:0007669"/>
    <property type="project" value="InterPro"/>
</dbReference>
<dbReference type="SUPFAM" id="SSF55073">
    <property type="entry name" value="Nucleotide cyclase"/>
    <property type="match status" value="1"/>
</dbReference>
<protein>
    <recommendedName>
        <fullName evidence="6">Diguanylate cyclase with PAS/PAC sensor</fullName>
    </recommendedName>
</protein>
<dbReference type="Gene3D" id="3.30.450.20">
    <property type="entry name" value="PAS domain"/>
    <property type="match status" value="1"/>
</dbReference>
<dbReference type="PANTHER" id="PTHR46663:SF3">
    <property type="entry name" value="SLL0267 PROTEIN"/>
    <property type="match status" value="1"/>
</dbReference>
<dbReference type="SUPFAM" id="SSF54427">
    <property type="entry name" value="NTF2-like"/>
    <property type="match status" value="1"/>
</dbReference>
<accession>A0A1W9KTM1</accession>
<dbReference type="InterPro" id="IPR000160">
    <property type="entry name" value="GGDEF_dom"/>
</dbReference>
<feature type="domain" description="PAC" evidence="2">
    <location>
        <begin position="249"/>
        <end position="301"/>
    </location>
</feature>
<dbReference type="SMART" id="SM00086">
    <property type="entry name" value="PAC"/>
    <property type="match status" value="1"/>
</dbReference>
<dbReference type="PROSITE" id="PS50113">
    <property type="entry name" value="PAC"/>
    <property type="match status" value="1"/>
</dbReference>
<dbReference type="Gene3D" id="3.30.70.270">
    <property type="match status" value="1"/>
</dbReference>
<dbReference type="CDD" id="cd01949">
    <property type="entry name" value="GGDEF"/>
    <property type="match status" value="1"/>
</dbReference>
<dbReference type="PROSITE" id="PS50112">
    <property type="entry name" value="PAS"/>
    <property type="match status" value="1"/>
</dbReference>
<dbReference type="InterPro" id="IPR000700">
    <property type="entry name" value="PAS-assoc_C"/>
</dbReference>
<feature type="domain" description="PAS" evidence="1">
    <location>
        <begin position="170"/>
        <end position="240"/>
    </location>
</feature>
<dbReference type="Proteomes" id="UP000192505">
    <property type="component" value="Unassembled WGS sequence"/>
</dbReference>
<dbReference type="NCBIfam" id="TIGR00229">
    <property type="entry name" value="sensory_box"/>
    <property type="match status" value="1"/>
</dbReference>
<evidence type="ECO:0000259" key="1">
    <source>
        <dbReference type="PROSITE" id="PS50112"/>
    </source>
</evidence>
<name>A0A1W9KTM1_9BURK</name>
<dbReference type="InterPro" id="IPR037401">
    <property type="entry name" value="SnoaL-like"/>
</dbReference>
<proteinExistence type="predicted"/>
<evidence type="ECO:0008006" key="6">
    <source>
        <dbReference type="Google" id="ProtNLM"/>
    </source>
</evidence>
<dbReference type="InterPro" id="IPR000014">
    <property type="entry name" value="PAS"/>
</dbReference>
<reference evidence="4 5" key="1">
    <citation type="submission" date="2017-01" db="EMBL/GenBank/DDBJ databases">
        <title>Novel large sulfur bacteria in the metagenomes of groundwater-fed chemosynthetic microbial mats in the Lake Huron basin.</title>
        <authorList>
            <person name="Sharrar A.M."/>
            <person name="Flood B.E."/>
            <person name="Bailey J.V."/>
            <person name="Jones D.S."/>
            <person name="Biddanda B."/>
            <person name="Ruberg S.A."/>
            <person name="Marcus D.N."/>
            <person name="Dick G.J."/>
        </authorList>
    </citation>
    <scope>NUCLEOTIDE SEQUENCE [LARGE SCALE GENOMIC DNA]</scope>
    <source>
        <strain evidence="4">A7</strain>
    </source>
</reference>
<dbReference type="Pfam" id="PF13474">
    <property type="entry name" value="SnoaL_3"/>
    <property type="match status" value="1"/>
</dbReference>
<evidence type="ECO:0000259" key="2">
    <source>
        <dbReference type="PROSITE" id="PS50113"/>
    </source>
</evidence>
<evidence type="ECO:0000313" key="4">
    <source>
        <dbReference type="EMBL" id="OQW87716.1"/>
    </source>
</evidence>
<evidence type="ECO:0000313" key="5">
    <source>
        <dbReference type="Proteomes" id="UP000192505"/>
    </source>
</evidence>
<dbReference type="NCBIfam" id="TIGR00254">
    <property type="entry name" value="GGDEF"/>
    <property type="match status" value="1"/>
</dbReference>
<dbReference type="Pfam" id="PF00990">
    <property type="entry name" value="GGDEF"/>
    <property type="match status" value="1"/>
</dbReference>
<dbReference type="InterPro" id="IPR013767">
    <property type="entry name" value="PAS_fold"/>
</dbReference>
<dbReference type="Gene3D" id="3.10.450.50">
    <property type="match status" value="1"/>
</dbReference>
<feature type="domain" description="GGDEF" evidence="3">
    <location>
        <begin position="333"/>
        <end position="480"/>
    </location>
</feature>
<evidence type="ECO:0000259" key="3">
    <source>
        <dbReference type="PROSITE" id="PS50887"/>
    </source>
</evidence>
<gene>
    <name evidence="4" type="ORF">BWK72_12515</name>
</gene>
<dbReference type="InterPro" id="IPR029787">
    <property type="entry name" value="Nucleotide_cyclase"/>
</dbReference>
<dbReference type="SUPFAM" id="SSF55785">
    <property type="entry name" value="PYP-like sensor domain (PAS domain)"/>
    <property type="match status" value="1"/>
</dbReference>
<sequence>MPSSVNPADRHEQIKALFDEYIEMYAARDGQLTGHFSDNFSGYTGGGDFLVKDRQAWQAVTRQDFAQVPERIRIEMLDLCLQDISPDVVMCTAFFHIHLPIPDHVLSSEVARLVLVFRLEGAHWKIVHSGISVPYSLVKEGEVYPLAGLVERNKALETLVAERTQALHASEALYRTLTEDTRDVLWKTDSHLVVTYISPADERLRGFAAHEVLGRPVFEMFTESGVAHVQQILQQNRQARLAGVTVPVQAFEVQHRCKDGRVLWGEVLPRPEVNAQGDIVGYHGITREITQRKLLQDQVRQLAFFDPLTHLANRRLLDDRLSQALAAGKRSAGFGALLFMDLDNFKPLNDLQGHAVGDLLLVEVAKRLSACVRQMDTVSRFGGDEFVVLVGELGIDPAQSTRQARALAEKIRQKLAETYVLTVVHDNLPTKVVAHHCSASIGLVVFQADRVALGEVVRAADAAMYQAKDAGRNAVCCVTVGFGQAPG</sequence>
<dbReference type="InterPro" id="IPR043128">
    <property type="entry name" value="Rev_trsase/Diguanyl_cyclase"/>
</dbReference>
<dbReference type="SMART" id="SM00091">
    <property type="entry name" value="PAS"/>
    <property type="match status" value="2"/>
</dbReference>